<dbReference type="PROSITE" id="PS51257">
    <property type="entry name" value="PROKAR_LIPOPROTEIN"/>
    <property type="match status" value="1"/>
</dbReference>
<organism evidence="2 3">
    <name type="scientific">Diversispora epigaea</name>
    <dbReference type="NCBI Taxonomy" id="1348612"/>
    <lineage>
        <taxon>Eukaryota</taxon>
        <taxon>Fungi</taxon>
        <taxon>Fungi incertae sedis</taxon>
        <taxon>Mucoromycota</taxon>
        <taxon>Glomeromycotina</taxon>
        <taxon>Glomeromycetes</taxon>
        <taxon>Diversisporales</taxon>
        <taxon>Diversisporaceae</taxon>
        <taxon>Diversispora</taxon>
    </lineage>
</organism>
<evidence type="ECO:0000313" key="3">
    <source>
        <dbReference type="Proteomes" id="UP000266861"/>
    </source>
</evidence>
<proteinExistence type="predicted"/>
<sequence length="313" mass="33250">MTKITSILAVVVFSCLSLIAQAKNPPTSLGNTDFPNGLEIPSAIAVDLTKNKFSFSLCVIAATGFQCNATAGTWSFVGPDGVFVNDCKDFNDAVDDPRFITAVALNDVETLVLFSCLSLIAQAKNPPTSLGNTDFPNGLEIPSAIAVDLTKNKFSFSLCVIAATGFQCNATAGTWSFVGPDGVFVNDCKDFNDAVDDPRFITAVALNDVETSSDLVIHSAGIRSAFTPDDTSTSIFTVEATTPAPNPSVDGVWLRSKASNQTGTGKFTQVTYLQRVFTKGSLTPPSSQCGSTYPDKYVYPSRFSATLLFYVAK</sequence>
<keyword evidence="3" id="KW-1185">Reference proteome</keyword>
<gene>
    <name evidence="2" type="ORF">Glove_543g78</name>
</gene>
<accession>A0A397GH09</accession>
<dbReference type="OrthoDB" id="1859733at2759"/>
<evidence type="ECO:0008006" key="4">
    <source>
        <dbReference type="Google" id="ProtNLM"/>
    </source>
</evidence>
<keyword evidence="1" id="KW-0732">Signal</keyword>
<dbReference type="Pfam" id="PF11937">
    <property type="entry name" value="DUF3455"/>
    <property type="match status" value="1"/>
</dbReference>
<comment type="caution">
    <text evidence="2">The sequence shown here is derived from an EMBL/GenBank/DDBJ whole genome shotgun (WGS) entry which is preliminary data.</text>
</comment>
<dbReference type="InterPro" id="IPR021851">
    <property type="entry name" value="DUF3455"/>
</dbReference>
<dbReference type="EMBL" id="PQFF01000462">
    <property type="protein sequence ID" value="RHZ48696.1"/>
    <property type="molecule type" value="Genomic_DNA"/>
</dbReference>
<evidence type="ECO:0000313" key="2">
    <source>
        <dbReference type="EMBL" id="RHZ48696.1"/>
    </source>
</evidence>
<feature type="chain" id="PRO_5017257422" description="DOMON domain-containing protein" evidence="1">
    <location>
        <begin position="23"/>
        <end position="313"/>
    </location>
</feature>
<feature type="signal peptide" evidence="1">
    <location>
        <begin position="1"/>
        <end position="22"/>
    </location>
</feature>
<dbReference type="AlphaFoldDB" id="A0A397GH09"/>
<evidence type="ECO:0000256" key="1">
    <source>
        <dbReference type="SAM" id="SignalP"/>
    </source>
</evidence>
<reference evidence="2 3" key="1">
    <citation type="submission" date="2018-08" db="EMBL/GenBank/DDBJ databases">
        <title>Genome and evolution of the arbuscular mycorrhizal fungus Diversispora epigaea (formerly Glomus versiforme) and its bacterial endosymbionts.</title>
        <authorList>
            <person name="Sun X."/>
            <person name="Fei Z."/>
            <person name="Harrison M."/>
        </authorList>
    </citation>
    <scope>NUCLEOTIDE SEQUENCE [LARGE SCALE GENOMIC DNA]</scope>
    <source>
        <strain evidence="2 3">IT104</strain>
    </source>
</reference>
<dbReference type="Proteomes" id="UP000266861">
    <property type="component" value="Unassembled WGS sequence"/>
</dbReference>
<name>A0A397GH09_9GLOM</name>
<protein>
    <recommendedName>
        <fullName evidence="4">DOMON domain-containing protein</fullName>
    </recommendedName>
</protein>